<proteinExistence type="predicted"/>
<keyword evidence="2" id="KW-1185">Reference proteome</keyword>
<protein>
    <submittedName>
        <fullName evidence="1">Uncharacterized protein</fullName>
    </submittedName>
</protein>
<gene>
    <name evidence="1" type="ORF">DFR27_2486</name>
</gene>
<evidence type="ECO:0000313" key="2">
    <source>
        <dbReference type="Proteomes" id="UP000267187"/>
    </source>
</evidence>
<dbReference type="AlphaFoldDB" id="A0A3L9ZYY1"/>
<dbReference type="EMBL" id="REFJ01000007">
    <property type="protein sequence ID" value="RMA77666.1"/>
    <property type="molecule type" value="Genomic_DNA"/>
</dbReference>
<organism evidence="1 2">
    <name type="scientific">Umboniibacter marinipuniceus</name>
    <dbReference type="NCBI Taxonomy" id="569599"/>
    <lineage>
        <taxon>Bacteria</taxon>
        <taxon>Pseudomonadati</taxon>
        <taxon>Pseudomonadota</taxon>
        <taxon>Gammaproteobacteria</taxon>
        <taxon>Cellvibrionales</taxon>
        <taxon>Cellvibrionaceae</taxon>
        <taxon>Umboniibacter</taxon>
    </lineage>
</organism>
<reference evidence="1 2" key="1">
    <citation type="submission" date="2018-10" db="EMBL/GenBank/DDBJ databases">
        <title>Genomic Encyclopedia of Type Strains, Phase IV (KMG-IV): sequencing the most valuable type-strain genomes for metagenomic binning, comparative biology and taxonomic classification.</title>
        <authorList>
            <person name="Goeker M."/>
        </authorList>
    </citation>
    <scope>NUCLEOTIDE SEQUENCE [LARGE SCALE GENOMIC DNA]</scope>
    <source>
        <strain evidence="1 2">DSM 25080</strain>
    </source>
</reference>
<dbReference type="RefSeq" id="WP_121877785.1">
    <property type="nucleotide sequence ID" value="NZ_REFJ01000007.1"/>
</dbReference>
<name>A0A3L9ZYY1_9GAMM</name>
<dbReference type="Proteomes" id="UP000267187">
    <property type="component" value="Unassembled WGS sequence"/>
</dbReference>
<sequence>MSAERNAFLTLFPGETDSLLLELPHHFVDDGIRFSLLSWSFEFEDHSLTMGRAYGSADLSAFDQLTRLLNRHEFDYLIEIFEDSGRPLKRYSR</sequence>
<comment type="caution">
    <text evidence="1">The sequence shown here is derived from an EMBL/GenBank/DDBJ whole genome shotgun (WGS) entry which is preliminary data.</text>
</comment>
<evidence type="ECO:0000313" key="1">
    <source>
        <dbReference type="EMBL" id="RMA77666.1"/>
    </source>
</evidence>
<accession>A0A3L9ZYY1</accession>